<dbReference type="PANTHER" id="PTHR12302:SF3">
    <property type="entry name" value="SERINE_THREONINE-PROTEIN KINASE 31"/>
    <property type="match status" value="1"/>
</dbReference>
<keyword evidence="3" id="KW-0378">Hydrolase</keyword>
<sequence length="357" mass="40665">MERVKELEKELHRELVKRRDQAVRCIQPYTKGLQKNLEKQQRNLCKFVDSQKLQSVAHQPNLWMSNIAKQYNENHPVVRKVSKMQRDTSKFIKSKIPNDEFSKGAGYALVGVAAIAFVSVALYRGLYQVKSAEYITQSMLNRRAKLSGVIVKVGDGDNFRMLHTPSLRRIFNWFKRNSVANETRKLSETTIHVRLAGVDAPECAHFGQVGQKHGPEALEWLRNRIQGKRVTIQVLKRDQYERVVATAWVKPSWWRRQQDVSYELVRAGYGVVYRGGTAVYNGALKRLESAERIAQKARRGMWVDGVDAVVGPQQYKKALKLGLESAEKLLNATQESGKVKSVTNGILDWLSSKSATK</sequence>
<dbReference type="Gene3D" id="2.40.50.90">
    <property type="match status" value="1"/>
</dbReference>
<evidence type="ECO:0000259" key="5">
    <source>
        <dbReference type="PROSITE" id="PS50830"/>
    </source>
</evidence>
<reference evidence="6" key="1">
    <citation type="submission" date="2021-01" db="EMBL/GenBank/DDBJ databases">
        <authorList>
            <person name="Corre E."/>
            <person name="Pelletier E."/>
            <person name="Niang G."/>
            <person name="Scheremetjew M."/>
            <person name="Finn R."/>
            <person name="Kale V."/>
            <person name="Holt S."/>
            <person name="Cochrane G."/>
            <person name="Meng A."/>
            <person name="Brown T."/>
            <person name="Cohen L."/>
        </authorList>
    </citation>
    <scope>NUCLEOTIDE SEQUENCE</scope>
    <source>
        <strain evidence="6">CCMP3278</strain>
    </source>
</reference>
<protein>
    <recommendedName>
        <fullName evidence="5">TNase-like domain-containing protein</fullName>
    </recommendedName>
</protein>
<keyword evidence="1" id="KW-0540">Nuclease</keyword>
<dbReference type="PROSITE" id="PS50830">
    <property type="entry name" value="TNASE_3"/>
    <property type="match status" value="1"/>
</dbReference>
<evidence type="ECO:0000256" key="4">
    <source>
        <dbReference type="SAM" id="Phobius"/>
    </source>
</evidence>
<feature type="domain" description="TNase-like" evidence="5">
    <location>
        <begin position="144"/>
        <end position="304"/>
    </location>
</feature>
<dbReference type="GO" id="GO:0016787">
    <property type="term" value="F:hydrolase activity"/>
    <property type="evidence" value="ECO:0007669"/>
    <property type="project" value="UniProtKB-KW"/>
</dbReference>
<keyword evidence="4" id="KW-0472">Membrane</keyword>
<dbReference type="InterPro" id="IPR016071">
    <property type="entry name" value="Staphylococal_nuclease_OB-fold"/>
</dbReference>
<evidence type="ECO:0000256" key="1">
    <source>
        <dbReference type="ARBA" id="ARBA00022722"/>
    </source>
</evidence>
<feature type="transmembrane region" description="Helical" evidence="4">
    <location>
        <begin position="104"/>
        <end position="123"/>
    </location>
</feature>
<dbReference type="EMBL" id="HBFP01003070">
    <property type="protein sequence ID" value="CAD8817795.1"/>
    <property type="molecule type" value="Transcribed_RNA"/>
</dbReference>
<accession>A0A7S1EQF4</accession>
<proteinExistence type="predicted"/>
<keyword evidence="4" id="KW-0812">Transmembrane</keyword>
<name>A0A7S1EQF4_9RHOD</name>
<dbReference type="SMART" id="SM00318">
    <property type="entry name" value="SNc"/>
    <property type="match status" value="1"/>
</dbReference>
<dbReference type="PANTHER" id="PTHR12302">
    <property type="entry name" value="EBNA2 BINDING PROTEIN P100"/>
    <property type="match status" value="1"/>
</dbReference>
<keyword evidence="2" id="KW-0255">Endonuclease</keyword>
<dbReference type="AlphaFoldDB" id="A0A7S1EQF4"/>
<dbReference type="GO" id="GO:0005739">
    <property type="term" value="C:mitochondrion"/>
    <property type="evidence" value="ECO:0007669"/>
    <property type="project" value="TreeGrafter"/>
</dbReference>
<organism evidence="6">
    <name type="scientific">Timspurckia oligopyrenoides</name>
    <dbReference type="NCBI Taxonomy" id="708627"/>
    <lineage>
        <taxon>Eukaryota</taxon>
        <taxon>Rhodophyta</taxon>
        <taxon>Bangiophyceae</taxon>
        <taxon>Porphyridiales</taxon>
        <taxon>Porphyridiaceae</taxon>
        <taxon>Timspurckia</taxon>
    </lineage>
</organism>
<dbReference type="GO" id="GO:0004519">
    <property type="term" value="F:endonuclease activity"/>
    <property type="evidence" value="ECO:0007669"/>
    <property type="project" value="UniProtKB-KW"/>
</dbReference>
<evidence type="ECO:0000256" key="3">
    <source>
        <dbReference type="ARBA" id="ARBA00022801"/>
    </source>
</evidence>
<dbReference type="Pfam" id="PF00565">
    <property type="entry name" value="SNase"/>
    <property type="match status" value="1"/>
</dbReference>
<dbReference type="SUPFAM" id="SSF50199">
    <property type="entry name" value="Staphylococcal nuclease"/>
    <property type="match status" value="1"/>
</dbReference>
<evidence type="ECO:0000256" key="2">
    <source>
        <dbReference type="ARBA" id="ARBA00022759"/>
    </source>
</evidence>
<keyword evidence="4" id="KW-1133">Transmembrane helix</keyword>
<dbReference type="InterPro" id="IPR035437">
    <property type="entry name" value="SNase_OB-fold_sf"/>
</dbReference>
<evidence type="ECO:0000313" key="6">
    <source>
        <dbReference type="EMBL" id="CAD8817795.1"/>
    </source>
</evidence>
<gene>
    <name evidence="6" type="ORF">TOLI1172_LOCUS2184</name>
</gene>